<dbReference type="InterPro" id="IPR013611">
    <property type="entry name" value="Transp-assoc_OB_typ2"/>
</dbReference>
<comment type="function">
    <text evidence="11">Part of the ABC transporter complex WtpABC involved in molybdate/tungstate import. Responsible for energy coupling to the transport system.</text>
</comment>
<proteinExistence type="inferred from homology"/>
<sequence length="370" mass="39921">MNTVGSESGGEGADPAVELDGVTKRYGETAAVDDVTLRVREGEFFTLVGPSGCGKTTTLRLIAGFEEPTAGAIRFSGESVAGVPPEDRDVGVVFQNYALFPHMTVGENVGYGLNFADPPKGMSRSERVDELLELVDLPDAADRDPESLSGGQQQRVAMARALAPGPDLLLLDEPMSALDAQLRERLRVQVRRIQSELGITTVYVTHDQEEALAISDRVAVMRDGRPEQIAPPRTVYREPSSRFVAEFVGDNNVFAGRVVDVEGDEVGRELRIAVVDVGGETLRVGVDEGVEVTVGDHLTFCVRPEYLRIDEGESRLTATVASAEFLGETTRVTLDWGGRDLVVRTRDPLSGEVVVGFDPEDAHVIGIGEE</sequence>
<comment type="subunit">
    <text evidence="7">The complex is composed of two ATP-binding proteins (WtpC), two transmembrane proteins (WtpB) and a solute-binding protein (WtpA).</text>
</comment>
<keyword evidence="3" id="KW-0500">Molybdenum</keyword>
<comment type="catalytic activity">
    <reaction evidence="10">
        <text>tungstate(in) + ATP + H2O = tungstate(out) + ADP + phosphate + H(+)</text>
        <dbReference type="Rhea" id="RHEA:35027"/>
        <dbReference type="ChEBI" id="CHEBI:15377"/>
        <dbReference type="ChEBI" id="CHEBI:15378"/>
        <dbReference type="ChEBI" id="CHEBI:30616"/>
        <dbReference type="ChEBI" id="CHEBI:43474"/>
        <dbReference type="ChEBI" id="CHEBI:46502"/>
        <dbReference type="ChEBI" id="CHEBI:456216"/>
        <dbReference type="EC" id="7.3.2.6"/>
    </reaction>
</comment>
<dbReference type="PANTHER" id="PTHR42781">
    <property type="entry name" value="SPERMIDINE/PUTRESCINE IMPORT ATP-BINDING PROTEIN POTA"/>
    <property type="match status" value="1"/>
</dbReference>
<protein>
    <recommendedName>
        <fullName evidence="9">Molybdate/tungstate import ATP-binding protein WtpC</fullName>
        <ecNumber evidence="8">7.3.2.6</ecNumber>
    </recommendedName>
</protein>
<organism evidence="14 15">
    <name type="scientific">Halorubrum saccharovorum</name>
    <dbReference type="NCBI Taxonomy" id="2248"/>
    <lineage>
        <taxon>Archaea</taxon>
        <taxon>Methanobacteriati</taxon>
        <taxon>Methanobacteriota</taxon>
        <taxon>Stenosarchaea group</taxon>
        <taxon>Halobacteria</taxon>
        <taxon>Halobacteriales</taxon>
        <taxon>Haloferacaceae</taxon>
        <taxon>Halorubrum</taxon>
    </lineage>
</organism>
<dbReference type="Proteomes" id="UP000053331">
    <property type="component" value="Unassembled WGS sequence"/>
</dbReference>
<accession>A0A0F8AY83</accession>
<name>A0A0F8AY83_9EURY</name>
<keyword evidence="5 14" id="KW-0067">ATP-binding</keyword>
<dbReference type="InterPro" id="IPR008995">
    <property type="entry name" value="Mo/tungstate-bd_C_term_dom"/>
</dbReference>
<evidence type="ECO:0000256" key="9">
    <source>
        <dbReference type="ARBA" id="ARBA00041133"/>
    </source>
</evidence>
<dbReference type="GO" id="GO:1901238">
    <property type="term" value="F:ABC-type tungstate transporter activity"/>
    <property type="evidence" value="ECO:0007669"/>
    <property type="project" value="UniProtKB-EC"/>
</dbReference>
<feature type="domain" description="ABC transporter" evidence="13">
    <location>
        <begin position="17"/>
        <end position="248"/>
    </location>
</feature>
<dbReference type="Gene3D" id="2.40.50.100">
    <property type="match status" value="1"/>
</dbReference>
<evidence type="ECO:0000256" key="10">
    <source>
        <dbReference type="ARBA" id="ARBA00047936"/>
    </source>
</evidence>
<evidence type="ECO:0000256" key="7">
    <source>
        <dbReference type="ARBA" id="ARBA00038781"/>
    </source>
</evidence>
<dbReference type="InterPro" id="IPR050093">
    <property type="entry name" value="ABC_SmlMolc_Importer"/>
</dbReference>
<dbReference type="GO" id="GO:0016887">
    <property type="term" value="F:ATP hydrolysis activity"/>
    <property type="evidence" value="ECO:0007669"/>
    <property type="project" value="InterPro"/>
</dbReference>
<dbReference type="SUPFAM" id="SSF52540">
    <property type="entry name" value="P-loop containing nucleoside triphosphate hydrolases"/>
    <property type="match status" value="1"/>
</dbReference>
<evidence type="ECO:0000256" key="4">
    <source>
        <dbReference type="ARBA" id="ARBA00022741"/>
    </source>
</evidence>
<dbReference type="OrthoDB" id="18368at2157"/>
<evidence type="ECO:0000256" key="2">
    <source>
        <dbReference type="ARBA" id="ARBA00022448"/>
    </source>
</evidence>
<dbReference type="InterPro" id="IPR012340">
    <property type="entry name" value="NA-bd_OB-fold"/>
</dbReference>
<dbReference type="Gene3D" id="3.40.50.300">
    <property type="entry name" value="P-loop containing nucleotide triphosphate hydrolases"/>
    <property type="match status" value="1"/>
</dbReference>
<dbReference type="FunFam" id="3.40.50.300:FF:000425">
    <property type="entry name" value="Probable ABC transporter, ATP-binding subunit"/>
    <property type="match status" value="1"/>
</dbReference>
<gene>
    <name evidence="14" type="ORF">FK85_26620</name>
</gene>
<dbReference type="Pfam" id="PF00005">
    <property type="entry name" value="ABC_tran"/>
    <property type="match status" value="1"/>
</dbReference>
<evidence type="ECO:0000313" key="14">
    <source>
        <dbReference type="EMBL" id="KKF39690.1"/>
    </source>
</evidence>
<comment type="similarity">
    <text evidence="6">Belongs to the ABC transporter superfamily. Sulfate/tungstate importer (TC 3.A.1.6) family.</text>
</comment>
<keyword evidence="15" id="KW-1185">Reference proteome</keyword>
<keyword evidence="2" id="KW-0813">Transport</keyword>
<evidence type="ECO:0000256" key="12">
    <source>
        <dbReference type="SAM" id="MobiDB-lite"/>
    </source>
</evidence>
<dbReference type="InterPro" id="IPR003593">
    <property type="entry name" value="AAA+_ATPase"/>
</dbReference>
<dbReference type="GO" id="GO:0043190">
    <property type="term" value="C:ATP-binding cassette (ABC) transporter complex"/>
    <property type="evidence" value="ECO:0007669"/>
    <property type="project" value="InterPro"/>
</dbReference>
<comment type="caution">
    <text evidence="14">The sequence shown here is derived from an EMBL/GenBank/DDBJ whole genome shotgun (WGS) entry which is preliminary data.</text>
</comment>
<evidence type="ECO:0000256" key="6">
    <source>
        <dbReference type="ARBA" id="ARBA00038307"/>
    </source>
</evidence>
<evidence type="ECO:0000313" key="15">
    <source>
        <dbReference type="Proteomes" id="UP000053331"/>
    </source>
</evidence>
<dbReference type="AlphaFoldDB" id="A0A0F8AY83"/>
<keyword evidence="4" id="KW-0547">Nucleotide-binding</keyword>
<reference evidence="14 15" key="1">
    <citation type="journal article" date="2015" name="Genome Announc.">
        <title>Draft genome sequence of a Halorubrum H3 strain isolated from the burlinskoye salt lake (Altai Krai, Russia).</title>
        <authorList>
            <person name="Rozanov A.S."/>
            <person name="Bryanskaya A.V."/>
            <person name="Malup T.K."/>
            <person name="Kotenko A.V."/>
            <person name="Peltek S.E."/>
        </authorList>
    </citation>
    <scope>NUCLEOTIDE SEQUENCE [LARGE SCALE GENOMIC DNA]</scope>
    <source>
        <strain evidence="14 15">H3</strain>
    </source>
</reference>
<dbReference type="PROSITE" id="PS50893">
    <property type="entry name" value="ABC_TRANSPORTER_2"/>
    <property type="match status" value="1"/>
</dbReference>
<dbReference type="InterPro" id="IPR027417">
    <property type="entry name" value="P-loop_NTPase"/>
</dbReference>
<dbReference type="Pfam" id="PF08402">
    <property type="entry name" value="TOBE_2"/>
    <property type="match status" value="1"/>
</dbReference>
<evidence type="ECO:0000256" key="3">
    <source>
        <dbReference type="ARBA" id="ARBA00022505"/>
    </source>
</evidence>
<dbReference type="EMBL" id="JNFH02000026">
    <property type="protein sequence ID" value="KKF39690.1"/>
    <property type="molecule type" value="Genomic_DNA"/>
</dbReference>
<dbReference type="InterPro" id="IPR017871">
    <property type="entry name" value="ABC_transporter-like_CS"/>
</dbReference>
<feature type="region of interest" description="Disordered" evidence="12">
    <location>
        <begin position="1"/>
        <end position="20"/>
    </location>
</feature>
<evidence type="ECO:0000256" key="1">
    <source>
        <dbReference type="ARBA" id="ARBA00004202"/>
    </source>
</evidence>
<evidence type="ECO:0000256" key="5">
    <source>
        <dbReference type="ARBA" id="ARBA00022840"/>
    </source>
</evidence>
<evidence type="ECO:0000256" key="8">
    <source>
        <dbReference type="ARBA" id="ARBA00039025"/>
    </source>
</evidence>
<dbReference type="SMART" id="SM00382">
    <property type="entry name" value="AAA"/>
    <property type="match status" value="1"/>
</dbReference>
<dbReference type="EC" id="7.3.2.6" evidence="8"/>
<dbReference type="SUPFAM" id="SSF50331">
    <property type="entry name" value="MOP-like"/>
    <property type="match status" value="1"/>
</dbReference>
<evidence type="ECO:0000259" key="13">
    <source>
        <dbReference type="PROSITE" id="PS50893"/>
    </source>
</evidence>
<dbReference type="GO" id="GO:0005524">
    <property type="term" value="F:ATP binding"/>
    <property type="evidence" value="ECO:0007669"/>
    <property type="project" value="UniProtKB-KW"/>
</dbReference>
<dbReference type="InterPro" id="IPR003439">
    <property type="entry name" value="ABC_transporter-like_ATP-bd"/>
</dbReference>
<dbReference type="PROSITE" id="PS00211">
    <property type="entry name" value="ABC_TRANSPORTER_1"/>
    <property type="match status" value="1"/>
</dbReference>
<evidence type="ECO:0000256" key="11">
    <source>
        <dbReference type="ARBA" id="ARBA00057369"/>
    </source>
</evidence>
<dbReference type="PANTHER" id="PTHR42781:SF4">
    <property type="entry name" value="SPERMIDINE_PUTRESCINE IMPORT ATP-BINDING PROTEIN POTA"/>
    <property type="match status" value="1"/>
</dbReference>
<comment type="subcellular location">
    <subcellularLocation>
        <location evidence="1">Cell membrane</location>
        <topology evidence="1">Peripheral membrane protein</topology>
    </subcellularLocation>
</comment>
<dbReference type="Gene3D" id="2.40.50.140">
    <property type="entry name" value="Nucleic acid-binding proteins"/>
    <property type="match status" value="1"/>
</dbReference>